<evidence type="ECO:0000313" key="3">
    <source>
        <dbReference type="EMBL" id="MBR7741848.1"/>
    </source>
</evidence>
<feature type="transmembrane region" description="Helical" evidence="2">
    <location>
        <begin position="40"/>
        <end position="60"/>
    </location>
</feature>
<keyword evidence="2" id="KW-0472">Membrane</keyword>
<feature type="transmembrane region" description="Helical" evidence="2">
    <location>
        <begin position="238"/>
        <end position="258"/>
    </location>
</feature>
<proteinExistence type="predicted"/>
<feature type="transmembrane region" description="Helical" evidence="2">
    <location>
        <begin position="72"/>
        <end position="91"/>
    </location>
</feature>
<dbReference type="RefSeq" id="WP_211601009.1">
    <property type="nucleotide sequence ID" value="NZ_JAGSNF010000001.1"/>
</dbReference>
<dbReference type="InterPro" id="IPR009781">
    <property type="entry name" value="DUF1345"/>
</dbReference>
<reference evidence="3" key="1">
    <citation type="submission" date="2021-04" db="EMBL/GenBank/DDBJ databases">
        <title>Phycicoccus avicenniae sp. nov., a novel endophytic actinomycetes isolated from branch of Avicennia mariana.</title>
        <authorList>
            <person name="Tuo L."/>
        </authorList>
    </citation>
    <scope>NUCLEOTIDE SEQUENCE</scope>
    <source>
        <strain evidence="3">BSK3Z-2</strain>
    </source>
</reference>
<dbReference type="AlphaFoldDB" id="A0A941HXH5"/>
<dbReference type="Proteomes" id="UP000677016">
    <property type="component" value="Unassembled WGS sequence"/>
</dbReference>
<protein>
    <submittedName>
        <fullName evidence="3">DUF1345 domain-containing protein</fullName>
    </submittedName>
</protein>
<accession>A0A941HXH5</accession>
<organism evidence="3 4">
    <name type="scientific">Phycicoccus avicenniae</name>
    <dbReference type="NCBI Taxonomy" id="2828860"/>
    <lineage>
        <taxon>Bacteria</taxon>
        <taxon>Bacillati</taxon>
        <taxon>Actinomycetota</taxon>
        <taxon>Actinomycetes</taxon>
        <taxon>Micrococcales</taxon>
        <taxon>Intrasporangiaceae</taxon>
        <taxon>Phycicoccus</taxon>
    </lineage>
</organism>
<dbReference type="Pfam" id="PF07077">
    <property type="entry name" value="DUF1345"/>
    <property type="match status" value="1"/>
</dbReference>
<gene>
    <name evidence="3" type="ORF">KC207_00890</name>
</gene>
<sequence>MTPVRGGSAEDERSVDATPDADATPSYTSRSRLQSDRARYWTSTGSAILATIVVIGPAMVSGGVAVDLTGRTVAIVYFVMWVLFCWFYAGLTWRAMHGHDGSALARLLRESAEERRARRRTESFWATGGPSAAVVLCLLALVAVLFTAVLPELRTDAIVAALAVAVVAATWVLLVAVYAVHYAREQANVGGLRFPGDDGEAPFEDFVYVAVQVATTFATSDVTVTSTAMRREVTLHSVIVFTFNTVVVALLVSVLVAGRG</sequence>
<evidence type="ECO:0000256" key="1">
    <source>
        <dbReference type="SAM" id="MobiDB-lite"/>
    </source>
</evidence>
<feature type="transmembrane region" description="Helical" evidence="2">
    <location>
        <begin position="157"/>
        <end position="180"/>
    </location>
</feature>
<name>A0A941HXH5_9MICO</name>
<dbReference type="EMBL" id="JAGSNF010000001">
    <property type="protein sequence ID" value="MBR7741848.1"/>
    <property type="molecule type" value="Genomic_DNA"/>
</dbReference>
<keyword evidence="4" id="KW-1185">Reference proteome</keyword>
<feature type="transmembrane region" description="Helical" evidence="2">
    <location>
        <begin position="124"/>
        <end position="151"/>
    </location>
</feature>
<keyword evidence="2" id="KW-1133">Transmembrane helix</keyword>
<keyword evidence="2" id="KW-0812">Transmembrane</keyword>
<evidence type="ECO:0000313" key="4">
    <source>
        <dbReference type="Proteomes" id="UP000677016"/>
    </source>
</evidence>
<comment type="caution">
    <text evidence="3">The sequence shown here is derived from an EMBL/GenBank/DDBJ whole genome shotgun (WGS) entry which is preliminary data.</text>
</comment>
<evidence type="ECO:0000256" key="2">
    <source>
        <dbReference type="SAM" id="Phobius"/>
    </source>
</evidence>
<feature type="region of interest" description="Disordered" evidence="1">
    <location>
        <begin position="1"/>
        <end position="30"/>
    </location>
</feature>